<comment type="caution">
    <text evidence="6">Lacks conserved residue(s) required for the propagation of feature annotation.</text>
</comment>
<protein>
    <recommendedName>
        <fullName evidence="6">Reticulon-like protein</fullName>
    </recommendedName>
</protein>
<evidence type="ECO:0000313" key="9">
    <source>
        <dbReference type="EMBL" id="RNJ56363.1"/>
    </source>
</evidence>
<dbReference type="PROSITE" id="PS50845">
    <property type="entry name" value="RETICULON"/>
    <property type="match status" value="1"/>
</dbReference>
<organism evidence="9 10">
    <name type="scientific">Verticillium nonalfalfae</name>
    <dbReference type="NCBI Taxonomy" id="1051616"/>
    <lineage>
        <taxon>Eukaryota</taxon>
        <taxon>Fungi</taxon>
        <taxon>Dikarya</taxon>
        <taxon>Ascomycota</taxon>
        <taxon>Pezizomycotina</taxon>
        <taxon>Sordariomycetes</taxon>
        <taxon>Hypocreomycetidae</taxon>
        <taxon>Glomerellales</taxon>
        <taxon>Plectosphaerellaceae</taxon>
        <taxon>Verticillium</taxon>
    </lineage>
</organism>
<evidence type="ECO:0000259" key="8">
    <source>
        <dbReference type="PROSITE" id="PS50845"/>
    </source>
</evidence>
<proteinExistence type="predicted"/>
<keyword evidence="10" id="KW-1185">Reference proteome</keyword>
<feature type="compositionally biased region" description="Polar residues" evidence="7">
    <location>
        <begin position="848"/>
        <end position="857"/>
    </location>
</feature>
<evidence type="ECO:0000256" key="1">
    <source>
        <dbReference type="ARBA" id="ARBA00004477"/>
    </source>
</evidence>
<feature type="compositionally biased region" description="Basic and acidic residues" evidence="7">
    <location>
        <begin position="803"/>
        <end position="821"/>
    </location>
</feature>
<dbReference type="GeneID" id="39611001"/>
<dbReference type="GO" id="GO:0003824">
    <property type="term" value="F:catalytic activity"/>
    <property type="evidence" value="ECO:0007669"/>
    <property type="project" value="UniProtKB-ARBA"/>
</dbReference>
<keyword evidence="3 6" id="KW-0256">Endoplasmic reticulum</keyword>
<feature type="compositionally biased region" description="Polar residues" evidence="7">
    <location>
        <begin position="754"/>
        <end position="770"/>
    </location>
</feature>
<dbReference type="Pfam" id="PF21104">
    <property type="entry name" value="Glyco_hydro_78_N"/>
    <property type="match status" value="1"/>
</dbReference>
<comment type="caution">
    <text evidence="9">The sequence shown here is derived from an EMBL/GenBank/DDBJ whole genome shotgun (WGS) entry which is preliminary data.</text>
</comment>
<dbReference type="InterPro" id="IPR008928">
    <property type="entry name" value="6-hairpin_glycosidase_sf"/>
</dbReference>
<evidence type="ECO:0000256" key="7">
    <source>
        <dbReference type="SAM" id="MobiDB-lite"/>
    </source>
</evidence>
<evidence type="ECO:0000313" key="10">
    <source>
        <dbReference type="Proteomes" id="UP000267145"/>
    </source>
</evidence>
<dbReference type="PANTHER" id="PTHR34987:SF6">
    <property type="entry name" value="ALPHA-L-RHAMNOSIDASE SIX-HAIRPIN GLYCOSIDASE DOMAIN-CONTAINING PROTEIN"/>
    <property type="match status" value="1"/>
</dbReference>
<dbReference type="PANTHER" id="PTHR34987">
    <property type="entry name" value="C, PUTATIVE (AFU_ORTHOLOGUE AFUA_3G02880)-RELATED"/>
    <property type="match status" value="1"/>
</dbReference>
<comment type="subcellular location">
    <subcellularLocation>
        <location evidence="1 6">Endoplasmic reticulum membrane</location>
        <topology evidence="1 6">Multi-pass membrane protein</topology>
    </subcellularLocation>
</comment>
<evidence type="ECO:0000256" key="2">
    <source>
        <dbReference type="ARBA" id="ARBA00022692"/>
    </source>
</evidence>
<feature type="region of interest" description="Disordered" evidence="7">
    <location>
        <begin position="512"/>
        <end position="537"/>
    </location>
</feature>
<dbReference type="Pfam" id="PF17389">
    <property type="entry name" value="Bac_rhamnosid6H"/>
    <property type="match status" value="1"/>
</dbReference>
<dbReference type="InterPro" id="IPR035396">
    <property type="entry name" value="Bac_rhamnosid6H"/>
</dbReference>
<feature type="region of interest" description="Disordered" evidence="7">
    <location>
        <begin position="743"/>
        <end position="857"/>
    </location>
</feature>
<evidence type="ECO:0000256" key="3">
    <source>
        <dbReference type="ARBA" id="ARBA00022824"/>
    </source>
</evidence>
<sequence length="857" mass="94392">MADPPVPEDQKVDKVYATIFNPVFAQKAENLRPALHTWDVKPEEVITFGPDEAAYFKVRPIHRMSIEELANRAWGKGEEFILDFGSHNVGYVSFHLGAEGLNIDAPARLRLTFGEIPYDVTEELHPCRSWISTSWLPDEVINVDWVPTNVAIPRRHAFRYLRVQISDTSPKYKIKFSGIVTRSESAVPSGHPVEPCFVPETNDDDAKLLRRIDAVSQNTLRSCMQTVFEDGPRRDRRLWSGDLRLQALTNYCTFGDGDLVKRCLYLFAAVPREDGSLPACVFEKPTLSAATDYIIDYDVLFGSIVDDYCEATGDLDTGRELWQTVLGSTKAALAHITEEGIFSCGASSGWKFLDWAKELDRDAGMHGLVIFALKAVNRLAGRLDEAAPYENTVARLVAAAEGGFYDKDRRVFVSGPQAQVSWASQAWMALAGVMDPATCKAAILKAMADATAVRPITPYLYHHVAEALSVVGGEEECLELIREYWGVIPGDIADQHASNTQRSRARILNEHKRRVGSNEDQGSTRSLREMNESHEASGPLREIINQQDSLYKYINWEDPLRTLGAYFTALTALIVTHYYPWTQLALKYGAISLGVVSVTEFANRQFTSQTLLSRLRPTEYRTIPESTLNATLKDVHDFVQYAIVKLQKVALGQELDRTFAAFLVITSIYFLSGILSPFGFIILGLTSLFVAPLVTSARGREVARDARVQAEKLGTAAADNSNALASGGKAKLAEGSARVRESAAGVQQRVGGVTQATSQTAADLTGQVRETVSHTAEDVRKLPEMGSNALSSTLAGDDVAENGSEHYTHEASPLGDRRPAPDIDFTTRYPEVGQGEDERFGSVPGTVSKVQVSEETA</sequence>
<dbReference type="AlphaFoldDB" id="A0A3M9Y791"/>
<keyword evidence="2 6" id="KW-0812">Transmembrane</keyword>
<dbReference type="InterPro" id="IPR012341">
    <property type="entry name" value="6hp_glycosidase-like_sf"/>
</dbReference>
<evidence type="ECO:0000256" key="6">
    <source>
        <dbReference type="RuleBase" id="RU363132"/>
    </source>
</evidence>
<dbReference type="GO" id="GO:0005789">
    <property type="term" value="C:endoplasmic reticulum membrane"/>
    <property type="evidence" value="ECO:0007669"/>
    <property type="project" value="UniProtKB-SubCell"/>
</dbReference>
<feature type="domain" description="Reticulon" evidence="8">
    <location>
        <begin position="550"/>
        <end position="702"/>
    </location>
</feature>
<dbReference type="Proteomes" id="UP000267145">
    <property type="component" value="Unassembled WGS sequence"/>
</dbReference>
<keyword evidence="5 6" id="KW-0472">Membrane</keyword>
<dbReference type="RefSeq" id="XP_028494521.1">
    <property type="nucleotide sequence ID" value="XM_028641422.1"/>
</dbReference>
<name>A0A3M9Y791_9PEZI</name>
<evidence type="ECO:0000256" key="4">
    <source>
        <dbReference type="ARBA" id="ARBA00022989"/>
    </source>
</evidence>
<dbReference type="InterPro" id="IPR049164">
    <property type="entry name" value="Glyco_hydro_78_N"/>
</dbReference>
<dbReference type="Gene3D" id="1.50.10.10">
    <property type="match status" value="1"/>
</dbReference>
<feature type="compositionally biased region" description="Basic and acidic residues" evidence="7">
    <location>
        <begin position="771"/>
        <end position="783"/>
    </location>
</feature>
<reference evidence="9 10" key="1">
    <citation type="submission" date="2018-10" db="EMBL/GenBank/DDBJ databases">
        <title>Genome sequence of Verticillium nonalfalfae VnAa140.</title>
        <authorList>
            <person name="Stajich J.E."/>
            <person name="Kasson M.T."/>
        </authorList>
    </citation>
    <scope>NUCLEOTIDE SEQUENCE [LARGE SCALE GENOMIC DNA]</scope>
    <source>
        <strain evidence="9 10">VnAa140</strain>
    </source>
</reference>
<keyword evidence="4 6" id="KW-1133">Transmembrane helix</keyword>
<accession>A0A3M9Y791</accession>
<feature type="transmembrane region" description="Helical" evidence="6">
    <location>
        <begin position="668"/>
        <end position="694"/>
    </location>
</feature>
<evidence type="ECO:0000256" key="5">
    <source>
        <dbReference type="ARBA" id="ARBA00023136"/>
    </source>
</evidence>
<gene>
    <name evidence="9" type="ORF">D7B24_007312</name>
</gene>
<dbReference type="STRING" id="1051616.A0A3M9Y791"/>
<dbReference type="InterPro" id="IPR003388">
    <property type="entry name" value="Reticulon"/>
</dbReference>
<dbReference type="Pfam" id="PF02453">
    <property type="entry name" value="Reticulon"/>
    <property type="match status" value="1"/>
</dbReference>
<dbReference type="EMBL" id="RBVV01000058">
    <property type="protein sequence ID" value="RNJ56363.1"/>
    <property type="molecule type" value="Genomic_DNA"/>
</dbReference>
<dbReference type="GO" id="GO:0005975">
    <property type="term" value="P:carbohydrate metabolic process"/>
    <property type="evidence" value="ECO:0007669"/>
    <property type="project" value="InterPro"/>
</dbReference>
<feature type="compositionally biased region" description="Basic and acidic residues" evidence="7">
    <location>
        <begin position="526"/>
        <end position="535"/>
    </location>
</feature>
<dbReference type="SUPFAM" id="SSF48208">
    <property type="entry name" value="Six-hairpin glycosidases"/>
    <property type="match status" value="1"/>
</dbReference>